<gene>
    <name evidence="4" type="ORF">I9W82_005351</name>
</gene>
<dbReference type="PANTHER" id="PTHR15346">
    <property type="entry name" value="DYNACTIN SUBUNIT"/>
    <property type="match status" value="1"/>
</dbReference>
<sequence>MNKFGDLPGIDYNSQEVFESSDVEVDDPVVNDLEGDTSPATSVSQLQDQFAEIEIASGRCDLPNNFPSQTMLYLDRRKETKQDKLARIRRELEEIQQEEETTIPEADELLQVFNALNTTPGKQKFPTEEELKINEILIPPSEPIKATSQQVATVVTLETKLSQLEKQLGIDNSLPHSVQHSLNDITRQLNIINHADFNLDSIKSKIESTGKEMEKLELNKRLFGWEDVPTPKEDKVDEIYEILPDLKKYCATTPSILERIKGLSKIHNEVEESLHFSINLNQFISDLESEMQEWDKSLELLNRGLDKSNETFDTNRKSLEKRLEELEKRVTGGQPLMDKK</sequence>
<proteinExistence type="predicted"/>
<evidence type="ECO:0000313" key="5">
    <source>
        <dbReference type="Proteomes" id="UP000669133"/>
    </source>
</evidence>
<dbReference type="Pfam" id="PF04912">
    <property type="entry name" value="Dynamitin"/>
    <property type="match status" value="1"/>
</dbReference>
<keyword evidence="2" id="KW-0963">Cytoplasm</keyword>
<dbReference type="GO" id="GO:0007017">
    <property type="term" value="P:microtubule-based process"/>
    <property type="evidence" value="ECO:0007669"/>
    <property type="project" value="InterPro"/>
</dbReference>
<evidence type="ECO:0000256" key="2">
    <source>
        <dbReference type="ARBA" id="ARBA00022490"/>
    </source>
</evidence>
<dbReference type="EMBL" id="JAEOAQ010000007">
    <property type="protein sequence ID" value="KAG5417715.1"/>
    <property type="molecule type" value="Genomic_DNA"/>
</dbReference>
<dbReference type="Proteomes" id="UP000669133">
    <property type="component" value="Unassembled WGS sequence"/>
</dbReference>
<dbReference type="GO" id="GO:0005869">
    <property type="term" value="C:dynactin complex"/>
    <property type="evidence" value="ECO:0007669"/>
    <property type="project" value="InterPro"/>
</dbReference>
<dbReference type="InterPro" id="IPR028133">
    <property type="entry name" value="Dynamitin"/>
</dbReference>
<accession>A0A8H7Z9I9</accession>
<organism evidence="4 5">
    <name type="scientific">Candida metapsilosis</name>
    <dbReference type="NCBI Taxonomy" id="273372"/>
    <lineage>
        <taxon>Eukaryota</taxon>
        <taxon>Fungi</taxon>
        <taxon>Dikarya</taxon>
        <taxon>Ascomycota</taxon>
        <taxon>Saccharomycotina</taxon>
        <taxon>Pichiomycetes</taxon>
        <taxon>Debaryomycetaceae</taxon>
        <taxon>Candida/Lodderomyces clade</taxon>
        <taxon>Candida</taxon>
    </lineage>
</organism>
<dbReference type="AlphaFoldDB" id="A0A8H7Z9I9"/>
<dbReference type="GeneID" id="93653980"/>
<dbReference type="RefSeq" id="XP_067546831.1">
    <property type="nucleotide sequence ID" value="XM_067694519.1"/>
</dbReference>
<comment type="subcellular location">
    <subcellularLocation>
        <location evidence="1">Cytoplasm</location>
    </subcellularLocation>
</comment>
<evidence type="ECO:0000313" key="4">
    <source>
        <dbReference type="EMBL" id="KAG5417715.1"/>
    </source>
</evidence>
<name>A0A8H7Z9I9_9ASCO</name>
<dbReference type="GO" id="GO:0005737">
    <property type="term" value="C:cytoplasm"/>
    <property type="evidence" value="ECO:0007669"/>
    <property type="project" value="UniProtKB-SubCell"/>
</dbReference>
<evidence type="ECO:0000256" key="3">
    <source>
        <dbReference type="SAM" id="Coils"/>
    </source>
</evidence>
<dbReference type="OrthoDB" id="4977at2759"/>
<evidence type="ECO:0000256" key="1">
    <source>
        <dbReference type="ARBA" id="ARBA00004496"/>
    </source>
</evidence>
<comment type="caution">
    <text evidence="4">The sequence shown here is derived from an EMBL/GenBank/DDBJ whole genome shotgun (WGS) entry which is preliminary data.</text>
</comment>
<protein>
    <submittedName>
        <fullName evidence="4">Uncharacterized protein</fullName>
    </submittedName>
</protein>
<keyword evidence="5" id="KW-1185">Reference proteome</keyword>
<keyword evidence="3" id="KW-0175">Coiled coil</keyword>
<feature type="coiled-coil region" evidence="3">
    <location>
        <begin position="284"/>
        <end position="329"/>
    </location>
</feature>
<reference evidence="4 5" key="1">
    <citation type="submission" date="2020-12" db="EMBL/GenBank/DDBJ databases">
        <title>Effect of drift, selection, and recombination on the evolution of hybrid genomes in Candida yeast pathogens.</title>
        <authorList>
            <person name="Mixao V."/>
            <person name="Ksiezopolska E."/>
            <person name="Saus E."/>
            <person name="Boekhout T."/>
            <person name="Gacser A."/>
            <person name="Gabaldon T."/>
        </authorList>
    </citation>
    <scope>NUCLEOTIDE SEQUENCE [LARGE SCALE GENOMIC DNA]</scope>
    <source>
        <strain evidence="4 5">BP57</strain>
    </source>
</reference>